<gene>
    <name evidence="3" type="ORF">A5810_000270</name>
    <name evidence="2" type="ORF">DTX73_04580</name>
</gene>
<proteinExistence type="predicted"/>
<evidence type="ECO:0000313" key="4">
    <source>
        <dbReference type="Proteomes" id="UP000194885"/>
    </source>
</evidence>
<reference evidence="2 5" key="2">
    <citation type="submission" date="2018-07" db="EMBL/GenBank/DDBJ databases">
        <title>High quality draft genome sequencing of Enterococcus faecium exhibiting probiotic potential isolated from mucus of freshwater fish.</title>
        <authorList>
            <person name="El-Jeni R."/>
            <person name="Ghedira K."/>
            <person name="Abdelhak S."/>
            <person name="El-Bour M."/>
            <person name="Bouhaouala-Zahar B."/>
        </authorList>
    </citation>
    <scope>NUCLEOTIDE SEQUENCE [LARGE SCALE GENOMIC DNA]</scope>
    <source>
        <strain evidence="2 5">R.A73</strain>
    </source>
</reference>
<dbReference type="AlphaFoldDB" id="A0A242BKN0"/>
<accession>A0A242BKN0</accession>
<feature type="signal peptide" evidence="1">
    <location>
        <begin position="1"/>
        <end position="28"/>
    </location>
</feature>
<dbReference type="RefSeq" id="WP_086322891.1">
    <property type="nucleotide sequence ID" value="NZ_JABTDD010000010.1"/>
</dbReference>
<feature type="chain" id="PRO_5011913097" evidence="1">
    <location>
        <begin position="29"/>
        <end position="181"/>
    </location>
</feature>
<dbReference type="Gene3D" id="2.80.10.50">
    <property type="match status" value="1"/>
</dbReference>
<dbReference type="EMBL" id="QOVC01000003">
    <property type="protein sequence ID" value="KAA0691594.1"/>
    <property type="molecule type" value="Genomic_DNA"/>
</dbReference>
<dbReference type="Proteomes" id="UP000194885">
    <property type="component" value="Unassembled WGS sequence"/>
</dbReference>
<evidence type="ECO:0000313" key="3">
    <source>
        <dbReference type="EMBL" id="OTN95946.1"/>
    </source>
</evidence>
<keyword evidence="1" id="KW-0732">Signal</keyword>
<dbReference type="Proteomes" id="UP000448762">
    <property type="component" value="Unassembled WGS sequence"/>
</dbReference>
<comment type="caution">
    <text evidence="3">The sequence shown here is derived from an EMBL/GenBank/DDBJ whole genome shotgun (WGS) entry which is preliminary data.</text>
</comment>
<protein>
    <submittedName>
        <fullName evidence="3">Uncharacterized protein</fullName>
    </submittedName>
</protein>
<organism evidence="3 4">
    <name type="scientific">Enterococcus faecium</name>
    <name type="common">Streptococcus faecium</name>
    <dbReference type="NCBI Taxonomy" id="1352"/>
    <lineage>
        <taxon>Bacteria</taxon>
        <taxon>Bacillati</taxon>
        <taxon>Bacillota</taxon>
        <taxon>Bacilli</taxon>
        <taxon>Lactobacillales</taxon>
        <taxon>Enterococcaceae</taxon>
        <taxon>Enterococcus</taxon>
    </lineage>
</organism>
<dbReference type="EMBL" id="NGKW01000001">
    <property type="protein sequence ID" value="OTN95946.1"/>
    <property type="molecule type" value="Genomic_DNA"/>
</dbReference>
<name>A0A242BKN0_ENTFC</name>
<sequence>MKKAKLILSTIVLTSLCSGFLGTGTVDASEHARNTYNNKVVSLLAASDPTLAMTHTEPDPYLWNELFMETYAPSNAAQRWVMEYNENSGGYYIREETPLFSSRPFYLVYSGGWFVNPNLSKGDEGSLWQLIPAGNAYFVRNMARDEYLTWHLGGSGLLDVGVTAFNWDREQRFTVQVVGEV</sequence>
<evidence type="ECO:0000313" key="5">
    <source>
        <dbReference type="Proteomes" id="UP000448762"/>
    </source>
</evidence>
<reference evidence="3 4" key="1">
    <citation type="submission" date="2017-05" db="EMBL/GenBank/DDBJ databases">
        <title>The Genome Sequence of Enterococcus faecium 7H8_DIV0219.</title>
        <authorList>
            <consortium name="The Broad Institute Genomics Platform"/>
            <consortium name="The Broad Institute Genomic Center for Infectious Diseases"/>
            <person name="Earl A."/>
            <person name="Manson A."/>
            <person name="Schwartman J."/>
            <person name="Gilmore M."/>
            <person name="Abouelleil A."/>
            <person name="Cao P."/>
            <person name="Chapman S."/>
            <person name="Cusick C."/>
            <person name="Shea T."/>
            <person name="Young S."/>
            <person name="Neafsey D."/>
            <person name="Nusbaum C."/>
            <person name="Birren B."/>
        </authorList>
    </citation>
    <scope>NUCLEOTIDE SEQUENCE [LARGE SCALE GENOMIC DNA]</scope>
    <source>
        <strain evidence="3 4">7H8_DIV0219</strain>
    </source>
</reference>
<evidence type="ECO:0000256" key="1">
    <source>
        <dbReference type="SAM" id="SignalP"/>
    </source>
</evidence>
<evidence type="ECO:0000313" key="2">
    <source>
        <dbReference type="EMBL" id="KAA0691594.1"/>
    </source>
</evidence>